<comment type="caution">
    <text evidence="2">The sequence shown here is derived from an EMBL/GenBank/DDBJ whole genome shotgun (WGS) entry which is preliminary data.</text>
</comment>
<gene>
    <name evidence="2" type="ORF">E8A74_12525</name>
</gene>
<dbReference type="Proteomes" id="UP000309215">
    <property type="component" value="Unassembled WGS sequence"/>
</dbReference>
<keyword evidence="1" id="KW-0732">Signal</keyword>
<name>A0A4V5PSJ2_9BACT</name>
<evidence type="ECO:0000313" key="3">
    <source>
        <dbReference type="Proteomes" id="UP000309215"/>
    </source>
</evidence>
<sequence>MRTWPIVAAMVSLGTVLVAAPAPARADILVPDAPDTNGIRAIGKGIKEIGAESLLVLNYSKEGSTSAIRTTNITGLTFRYFILKNLNLELNVSYFYKGENDVARQGGVFTLGGNYLINIGRGLFLNPGIAGGGFYGKQPIKDAPKGTPALTTVGGTARLGFGLAFYASPKFNLFARPEAIVFVGTVGDGSTSSSLLNVDGGFNVGMNYVF</sequence>
<reference evidence="2 3" key="1">
    <citation type="submission" date="2019-04" db="EMBL/GenBank/DDBJ databases">
        <authorList>
            <person name="Li Y."/>
            <person name="Wang J."/>
        </authorList>
    </citation>
    <scope>NUCLEOTIDE SEQUENCE [LARGE SCALE GENOMIC DNA]</scope>
    <source>
        <strain evidence="2 3">DSM 14668</strain>
    </source>
</reference>
<feature type="signal peptide" evidence="1">
    <location>
        <begin position="1"/>
        <end position="26"/>
    </location>
</feature>
<evidence type="ECO:0000313" key="2">
    <source>
        <dbReference type="EMBL" id="TKD09541.1"/>
    </source>
</evidence>
<feature type="chain" id="PRO_5020534879" description="Outer membrane protein beta-barrel domain-containing protein" evidence="1">
    <location>
        <begin position="27"/>
        <end position="210"/>
    </location>
</feature>
<dbReference type="RefSeq" id="WP_136929214.1">
    <property type="nucleotide sequence ID" value="NZ_SSMQ01000010.1"/>
</dbReference>
<proteinExistence type="predicted"/>
<accession>A0A4V5PSJ2</accession>
<evidence type="ECO:0000256" key="1">
    <source>
        <dbReference type="SAM" id="SignalP"/>
    </source>
</evidence>
<protein>
    <recommendedName>
        <fullName evidence="4">Outer membrane protein beta-barrel domain-containing protein</fullName>
    </recommendedName>
</protein>
<keyword evidence="3" id="KW-1185">Reference proteome</keyword>
<dbReference type="EMBL" id="SSMQ01000010">
    <property type="protein sequence ID" value="TKD09541.1"/>
    <property type="molecule type" value="Genomic_DNA"/>
</dbReference>
<dbReference type="AlphaFoldDB" id="A0A4V5PSJ2"/>
<evidence type="ECO:0008006" key="4">
    <source>
        <dbReference type="Google" id="ProtNLM"/>
    </source>
</evidence>
<organism evidence="2 3">
    <name type="scientific">Polyangium fumosum</name>
    <dbReference type="NCBI Taxonomy" id="889272"/>
    <lineage>
        <taxon>Bacteria</taxon>
        <taxon>Pseudomonadati</taxon>
        <taxon>Myxococcota</taxon>
        <taxon>Polyangia</taxon>
        <taxon>Polyangiales</taxon>
        <taxon>Polyangiaceae</taxon>
        <taxon>Polyangium</taxon>
    </lineage>
</organism>